<protein>
    <recommendedName>
        <fullName evidence="1">Methyltransferase domain-containing protein</fullName>
    </recommendedName>
</protein>
<evidence type="ECO:0000313" key="2">
    <source>
        <dbReference type="EMBL" id="OGG37521.1"/>
    </source>
</evidence>
<dbReference type="AlphaFoldDB" id="A0A1F6BKS6"/>
<accession>A0A1F6BKS6</accession>
<dbReference type="Proteomes" id="UP000176273">
    <property type="component" value="Unassembled WGS sequence"/>
</dbReference>
<dbReference type="Pfam" id="PF13649">
    <property type="entry name" value="Methyltransf_25"/>
    <property type="match status" value="1"/>
</dbReference>
<organism evidence="2 3">
    <name type="scientific">Candidatus Jorgensenbacteria bacterium GWA1_54_12</name>
    <dbReference type="NCBI Taxonomy" id="1798468"/>
    <lineage>
        <taxon>Bacteria</taxon>
        <taxon>Candidatus Joergenseniibacteriota</taxon>
    </lineage>
</organism>
<sequence>MPYMKYMSNVREIVKRILSWGSPEKYVRKLHESKKYLEAYSEHTDSRITTEPHNAIGGSWEEMGKLQFDFLVKRGLRPHHTLLDVGCGTLRGGRHFIKYLNAGNYTGFDISPKAIEYGRKLVEEERLTDKIPVLFVSEEKNLKFEELRGKTFDFLLAQSVLTHLPPESIEELFENIGKVMKEKSSFYFTYFDGERYKHFSIEDFRYPFSHLESLAKEHGFSVKDYSNEYPHPIGQKMIEVVRHGAGL</sequence>
<evidence type="ECO:0000313" key="3">
    <source>
        <dbReference type="Proteomes" id="UP000176273"/>
    </source>
</evidence>
<dbReference type="SUPFAM" id="SSF53335">
    <property type="entry name" value="S-adenosyl-L-methionine-dependent methyltransferases"/>
    <property type="match status" value="1"/>
</dbReference>
<dbReference type="InterPro" id="IPR029063">
    <property type="entry name" value="SAM-dependent_MTases_sf"/>
</dbReference>
<proteinExistence type="predicted"/>
<dbReference type="PANTHER" id="PTHR37886:SF1">
    <property type="entry name" value="S-ADENOSYL-L-METHIONINE-DEPENDENT METHYLTRANSFERASES SUPERFAMILY PROTEIN"/>
    <property type="match status" value="1"/>
</dbReference>
<gene>
    <name evidence="2" type="ORF">A2110_02975</name>
</gene>
<reference evidence="2 3" key="1">
    <citation type="journal article" date="2016" name="Nat. Commun.">
        <title>Thousands of microbial genomes shed light on interconnected biogeochemical processes in an aquifer system.</title>
        <authorList>
            <person name="Anantharaman K."/>
            <person name="Brown C.T."/>
            <person name="Hug L.A."/>
            <person name="Sharon I."/>
            <person name="Castelle C.J."/>
            <person name="Probst A.J."/>
            <person name="Thomas B.C."/>
            <person name="Singh A."/>
            <person name="Wilkins M.J."/>
            <person name="Karaoz U."/>
            <person name="Brodie E.L."/>
            <person name="Williams K.H."/>
            <person name="Hubbard S.S."/>
            <person name="Banfield J.F."/>
        </authorList>
    </citation>
    <scope>NUCLEOTIDE SEQUENCE [LARGE SCALE GENOMIC DNA]</scope>
</reference>
<name>A0A1F6BKS6_9BACT</name>
<dbReference type="CDD" id="cd02440">
    <property type="entry name" value="AdoMet_MTases"/>
    <property type="match status" value="1"/>
</dbReference>
<comment type="caution">
    <text evidence="2">The sequence shown here is derived from an EMBL/GenBank/DDBJ whole genome shotgun (WGS) entry which is preliminary data.</text>
</comment>
<evidence type="ECO:0000259" key="1">
    <source>
        <dbReference type="Pfam" id="PF13649"/>
    </source>
</evidence>
<feature type="domain" description="Methyltransferase" evidence="1">
    <location>
        <begin position="83"/>
        <end position="182"/>
    </location>
</feature>
<dbReference type="PANTHER" id="PTHR37886">
    <property type="entry name" value="S-ADENOSYL-L-METHIONINE-DEPENDENT METHYLTRANSFERASES SUPERFAMILY PROTEIN"/>
    <property type="match status" value="1"/>
</dbReference>
<dbReference type="STRING" id="1798468.A2110_02975"/>
<dbReference type="InterPro" id="IPR041698">
    <property type="entry name" value="Methyltransf_25"/>
</dbReference>
<dbReference type="EMBL" id="MFKH01000010">
    <property type="protein sequence ID" value="OGG37521.1"/>
    <property type="molecule type" value="Genomic_DNA"/>
</dbReference>
<dbReference type="Gene3D" id="3.40.50.150">
    <property type="entry name" value="Vaccinia Virus protein VP39"/>
    <property type="match status" value="1"/>
</dbReference>